<feature type="domain" description="RIC1 C-terminal alpha solenoid region" evidence="4">
    <location>
        <begin position="929"/>
        <end position="1100"/>
    </location>
</feature>
<dbReference type="InParanoid" id="C1FG47"/>
<sequence length="1262" mass="132477">MQQRGDEPVVALELDAGLGCLAVVMASSIEIWSTGQHRRLIGRHTRDPEAVAEDGAYLAARWRGDGFARLAVVAAGGRARLFDVVWPNASTPRDADADPAALPDRCELILRATLTVGPGSIVGMIPTAADDLLDGGHRRMGSLPPMLSPVNEESAAPLNDGVCLSVAGDGDVLLLGTSTGHIVQCSWDARSSAAAGGGGSSHDVVSRGDPCADGGDHRHGAVIRLDYSTEMRVAAAVMSSGACALLRIDDAGIPPGTGTDDDDDDDDGFGFTAVVAERLRLERWLGEGDATCASFSPPSQRTVAVGASIGTVRLYRVDAEADYDVHVATPWRVLSPADWGYAPGDTGGCADVRWTTDGGGVAAGWWRRGVAVWSANGCRLMCTLPQGGGTAGSHADTATRDPWDGVDDAAGGRDGASTASVAGAGLSPRHFAGGRPTNARDREGGDGGTARLAWSGDGYRLFAASASGGGGVGGGGVGGGDGEARRAKKGRLREFLFAAACPGHHLDASTRRGARAHLLRAADRVIVVTGGDEDERAARHVMLPDAYAAPNWPLRLVAESADGRDLAAAGSRGLVLHDFKTGKWRFFGDVSHEREFVATALAWLEGGVIAVCARLRGTGGGGGGSWFDWGGSSKDTEAERHVLRMYPRNHLSVTSVLLEHELATEPVAMSALGRFLLVATPTDSGNLDVVVFEVALIGNMTGPRGGDMARVRPVRRVTLRDANVTGRVKELALLPAMPPRPDSTSPAAMRAQASALANRGSPRSGALGLGLPPTPSPPPVPAHFMMLRVGGTLSLIDLGSDESEGCTSERVLADGVERFWIASGGALAPNCDADVRWSWWTYGREGTRVWYVPVTGVPTFPAPSHGGGGDSVAFADPELEFDKEAYPLGISLGDGAPLIVGATQRLAFASCSDQPCFEPTPKVQPILPCILRHLLRLGEMGAAIGAARAAAGKPRFTHSLEWLLFSSLDRHAGPNSVANKKDPDAAKEAERALADAVRLCREFPEYPDVVVSVARKTDSREWPALFKHAGDPALLQANALAAGQLRTAACYLLVVDKLVSADVGAKAAGEVLRAALERRRYGLVGELVRFLARPAVEAAAARAARRSAEKKKRRGDDADEDVGIVSGLFRWLGAAPEPAKSEPADSAGLSPRRSLDEEFVQTPKGVEHVSGARGGVIAVLQPDLRRALRDHAAALAAAVDLGALAAFARETDFDGAARLGWATSPGLSPRPRIPCDDTSSVRGVGRRLRRCGRVWTRCWRRW</sequence>
<gene>
    <name evidence="5" type="ORF">MICPUN_101909</name>
</gene>
<evidence type="ECO:0000256" key="1">
    <source>
        <dbReference type="ARBA" id="ARBA00004370"/>
    </source>
</evidence>
<dbReference type="GO" id="GO:0042147">
    <property type="term" value="P:retrograde transport, endosome to Golgi"/>
    <property type="evidence" value="ECO:0007669"/>
    <property type="project" value="TreeGrafter"/>
</dbReference>
<dbReference type="RefSeq" id="XP_002507935.1">
    <property type="nucleotide sequence ID" value="XM_002507889.1"/>
</dbReference>
<dbReference type="eggNOG" id="KOG2006">
    <property type="taxonomic scope" value="Eukaryota"/>
</dbReference>
<dbReference type="SUPFAM" id="SSF50960">
    <property type="entry name" value="TolB, C-terminal domain"/>
    <property type="match status" value="1"/>
</dbReference>
<dbReference type="Pfam" id="PF25440">
    <property type="entry name" value="Beta-prop_RIC1_2nd"/>
    <property type="match status" value="1"/>
</dbReference>
<evidence type="ECO:0000313" key="5">
    <source>
        <dbReference type="EMBL" id="ACO69193.1"/>
    </source>
</evidence>
<dbReference type="FunCoup" id="C1FG47">
    <property type="interactions" value="1766"/>
</dbReference>
<dbReference type="Gene3D" id="2.130.10.10">
    <property type="entry name" value="YVTN repeat-like/Quinoprotein amine dehydrogenase"/>
    <property type="match status" value="1"/>
</dbReference>
<evidence type="ECO:0000259" key="4">
    <source>
        <dbReference type="Pfam" id="PF07064"/>
    </source>
</evidence>
<dbReference type="GO" id="GO:0005829">
    <property type="term" value="C:cytosol"/>
    <property type="evidence" value="ECO:0007669"/>
    <property type="project" value="TreeGrafter"/>
</dbReference>
<dbReference type="AlphaFoldDB" id="C1FG47"/>
<evidence type="ECO:0000313" key="6">
    <source>
        <dbReference type="Proteomes" id="UP000002009"/>
    </source>
</evidence>
<dbReference type="InterPro" id="IPR009771">
    <property type="entry name" value="RIC1_C"/>
</dbReference>
<keyword evidence="2" id="KW-0472">Membrane</keyword>
<dbReference type="PANTHER" id="PTHR22746:SF10">
    <property type="entry name" value="GUANINE NUCLEOTIDE EXCHANGE FACTOR SUBUNIT RIC1"/>
    <property type="match status" value="1"/>
</dbReference>
<dbReference type="Pfam" id="PF07064">
    <property type="entry name" value="RIC1"/>
    <property type="match status" value="1"/>
</dbReference>
<reference evidence="5 6" key="1">
    <citation type="journal article" date="2009" name="Science">
        <title>Green evolution and dynamic adaptations revealed by genomes of the marine picoeukaryotes Micromonas.</title>
        <authorList>
            <person name="Worden A.Z."/>
            <person name="Lee J.H."/>
            <person name="Mock T."/>
            <person name="Rouze P."/>
            <person name="Simmons M.P."/>
            <person name="Aerts A.L."/>
            <person name="Allen A.E."/>
            <person name="Cuvelier M.L."/>
            <person name="Derelle E."/>
            <person name="Everett M.V."/>
            <person name="Foulon E."/>
            <person name="Grimwood J."/>
            <person name="Gundlach H."/>
            <person name="Henrissat B."/>
            <person name="Napoli C."/>
            <person name="McDonald S.M."/>
            <person name="Parker M.S."/>
            <person name="Rombauts S."/>
            <person name="Salamov A."/>
            <person name="Von Dassow P."/>
            <person name="Badger J.H."/>
            <person name="Coutinho P.M."/>
            <person name="Demir E."/>
            <person name="Dubchak I."/>
            <person name="Gentemann C."/>
            <person name="Eikrem W."/>
            <person name="Gready J.E."/>
            <person name="John U."/>
            <person name="Lanier W."/>
            <person name="Lindquist E.A."/>
            <person name="Lucas S."/>
            <person name="Mayer K.F."/>
            <person name="Moreau H."/>
            <person name="Not F."/>
            <person name="Otillar R."/>
            <person name="Panaud O."/>
            <person name="Pangilinan J."/>
            <person name="Paulsen I."/>
            <person name="Piegu B."/>
            <person name="Poliakov A."/>
            <person name="Robbens S."/>
            <person name="Schmutz J."/>
            <person name="Toulza E."/>
            <person name="Wyss T."/>
            <person name="Zelensky A."/>
            <person name="Zhou K."/>
            <person name="Armbrust E.V."/>
            <person name="Bhattacharya D."/>
            <person name="Goodenough U.W."/>
            <person name="Van de Peer Y."/>
            <person name="Grigoriev I.V."/>
        </authorList>
    </citation>
    <scope>NUCLEOTIDE SEQUENCE [LARGE SCALE GENOMIC DNA]</scope>
    <source>
        <strain evidence="6">RCC299 / NOUM17</strain>
    </source>
</reference>
<accession>C1FG47</accession>
<dbReference type="OrthoDB" id="513902at2759"/>
<evidence type="ECO:0000256" key="3">
    <source>
        <dbReference type="SAM" id="MobiDB-lite"/>
    </source>
</evidence>
<dbReference type="GO" id="GO:0000139">
    <property type="term" value="C:Golgi membrane"/>
    <property type="evidence" value="ECO:0007669"/>
    <property type="project" value="TreeGrafter"/>
</dbReference>
<dbReference type="GeneID" id="8245860"/>
<dbReference type="STRING" id="296587.C1FG47"/>
<dbReference type="KEGG" id="mis:MICPUN_101909"/>
<dbReference type="GO" id="GO:0034066">
    <property type="term" value="C:Ric1-Rgp1 guanyl-nucleotide exchange factor complex"/>
    <property type="evidence" value="ECO:0007669"/>
    <property type="project" value="InterPro"/>
</dbReference>
<dbReference type="EMBL" id="CP001575">
    <property type="protein sequence ID" value="ACO69193.1"/>
    <property type="molecule type" value="Genomic_DNA"/>
</dbReference>
<dbReference type="InterPro" id="IPR015943">
    <property type="entry name" value="WD40/YVTN_repeat-like_dom_sf"/>
</dbReference>
<name>C1FG47_MICCC</name>
<organism evidence="5 6">
    <name type="scientific">Micromonas commoda (strain RCC299 / NOUM17 / CCMP2709)</name>
    <name type="common">Picoplanktonic green alga</name>
    <dbReference type="NCBI Taxonomy" id="296587"/>
    <lineage>
        <taxon>Eukaryota</taxon>
        <taxon>Viridiplantae</taxon>
        <taxon>Chlorophyta</taxon>
        <taxon>Mamiellophyceae</taxon>
        <taxon>Mamiellales</taxon>
        <taxon>Mamiellaceae</taxon>
        <taxon>Micromonas</taxon>
    </lineage>
</organism>
<comment type="subcellular location">
    <subcellularLocation>
        <location evidence="1">Membrane</location>
    </subcellularLocation>
</comment>
<proteinExistence type="predicted"/>
<keyword evidence="6" id="KW-1185">Reference proteome</keyword>
<feature type="region of interest" description="Disordered" evidence="3">
    <location>
        <begin position="735"/>
        <end position="770"/>
    </location>
</feature>
<protein>
    <recommendedName>
        <fullName evidence="4">RIC1 C-terminal alpha solenoid region domain-containing protein</fullName>
    </recommendedName>
</protein>
<feature type="region of interest" description="Disordered" evidence="3">
    <location>
        <begin position="389"/>
        <end position="448"/>
    </location>
</feature>
<dbReference type="GO" id="GO:0006886">
    <property type="term" value="P:intracellular protein transport"/>
    <property type="evidence" value="ECO:0007669"/>
    <property type="project" value="InterPro"/>
</dbReference>
<dbReference type="OMA" id="RWSWWTY"/>
<dbReference type="Proteomes" id="UP000002009">
    <property type="component" value="Chromosome 8"/>
</dbReference>
<dbReference type="PANTHER" id="PTHR22746">
    <property type="entry name" value="RAB6A-GEF COMPLEX PARTNER PROTEIN 1"/>
    <property type="match status" value="1"/>
</dbReference>
<dbReference type="InterPro" id="IPR040096">
    <property type="entry name" value="Ric1"/>
</dbReference>
<evidence type="ECO:0000256" key="2">
    <source>
        <dbReference type="ARBA" id="ARBA00023136"/>
    </source>
</evidence>